<name>A0A4E0RQ06_FASHE</name>
<dbReference type="AlphaFoldDB" id="A0A4E0RQ06"/>
<accession>A0A4E0RQ06</accession>
<organism evidence="1 2">
    <name type="scientific">Fasciola hepatica</name>
    <name type="common">Liver fluke</name>
    <dbReference type="NCBI Taxonomy" id="6192"/>
    <lineage>
        <taxon>Eukaryota</taxon>
        <taxon>Metazoa</taxon>
        <taxon>Spiralia</taxon>
        <taxon>Lophotrochozoa</taxon>
        <taxon>Platyhelminthes</taxon>
        <taxon>Trematoda</taxon>
        <taxon>Digenea</taxon>
        <taxon>Plagiorchiida</taxon>
        <taxon>Echinostomata</taxon>
        <taxon>Echinostomatoidea</taxon>
        <taxon>Fasciolidae</taxon>
        <taxon>Fasciola</taxon>
    </lineage>
</organism>
<proteinExistence type="predicted"/>
<sequence length="233" mass="26479">MIQGNNPGQLVQEKCLRLISCLQNKGYTYDQWLCLHSNDALLMVDVLQEFFVVFCVDGEFGERLEEFRQEALNIVSLESSLDHPTCVEVLRFEAPPAAVPKIYKFFYNNAQFLQSRLKRTSLDLNSSTTKEPNSVGLNFTDPGTKTILHEFSAMLVSDLIRNCPDVAILPEPQRTYPCTDLAVVHAFVSEQFAALCQLYDTLVADIENNQTPDWSIRLYSRDPRLRIPDPQVG</sequence>
<gene>
    <name evidence="1" type="ORF">D915_010440</name>
</gene>
<comment type="caution">
    <text evidence="1">The sequence shown here is derived from an EMBL/GenBank/DDBJ whole genome shotgun (WGS) entry which is preliminary data.</text>
</comment>
<keyword evidence="2" id="KW-1185">Reference proteome</keyword>
<dbReference type="Proteomes" id="UP000230066">
    <property type="component" value="Unassembled WGS sequence"/>
</dbReference>
<reference evidence="1" key="1">
    <citation type="submission" date="2019-03" db="EMBL/GenBank/DDBJ databases">
        <title>Improved annotation for the trematode Fasciola hepatica.</title>
        <authorList>
            <person name="Choi Y.-J."/>
            <person name="Martin J."/>
            <person name="Mitreva M."/>
        </authorList>
    </citation>
    <scope>NUCLEOTIDE SEQUENCE [LARGE SCALE GENOMIC DNA]</scope>
</reference>
<evidence type="ECO:0000313" key="2">
    <source>
        <dbReference type="Proteomes" id="UP000230066"/>
    </source>
</evidence>
<protein>
    <submittedName>
        <fullName evidence="1">Uncharacterized protein</fullName>
    </submittedName>
</protein>
<dbReference type="EMBL" id="JXXN02007982">
    <property type="protein sequence ID" value="THD18922.1"/>
    <property type="molecule type" value="Genomic_DNA"/>
</dbReference>
<evidence type="ECO:0000313" key="1">
    <source>
        <dbReference type="EMBL" id="THD18922.1"/>
    </source>
</evidence>